<keyword evidence="1 3" id="KW-0474">Menaquinone biosynthesis</keyword>
<comment type="caution">
    <text evidence="5">The sequence shown here is derived from an EMBL/GenBank/DDBJ whole genome shotgun (WGS) entry which is preliminary data.</text>
</comment>
<keyword evidence="6" id="KW-1185">Reference proteome</keyword>
<proteinExistence type="inferred from homology"/>
<dbReference type="EMBL" id="JBHTKJ010000063">
    <property type="protein sequence ID" value="MFD1040184.1"/>
    <property type="molecule type" value="Genomic_DNA"/>
</dbReference>
<dbReference type="InterPro" id="IPR022485">
    <property type="entry name" value="SHCHC_synthase_MenH"/>
</dbReference>
<feature type="domain" description="AB hydrolase-1" evidence="4">
    <location>
        <begin position="25"/>
        <end position="257"/>
    </location>
</feature>
<comment type="catalytic activity">
    <reaction evidence="3">
        <text>5-enolpyruvoyl-6-hydroxy-2-succinyl-cyclohex-3-ene-1-carboxylate = (1R,6R)-6-hydroxy-2-succinyl-cyclohexa-2,4-diene-1-carboxylate + pyruvate</text>
        <dbReference type="Rhea" id="RHEA:25597"/>
        <dbReference type="ChEBI" id="CHEBI:15361"/>
        <dbReference type="ChEBI" id="CHEBI:58689"/>
        <dbReference type="ChEBI" id="CHEBI:58818"/>
        <dbReference type="EC" id="4.2.99.20"/>
    </reaction>
</comment>
<dbReference type="Gene3D" id="3.40.50.1820">
    <property type="entry name" value="alpha/beta hydrolase"/>
    <property type="match status" value="1"/>
</dbReference>
<accession>A0ABW3LS74</accession>
<name>A0ABW3LS74_9BACI</name>
<comment type="function">
    <text evidence="3">Catalyzes a proton abstraction reaction that results in 2,5-elimination of pyruvate from 2-succinyl-5-enolpyruvyl-6-hydroxy-3-cyclohexene-1-carboxylate (SEPHCHC) and the formation of 2-succinyl-6-hydroxy-2,4-cyclohexadiene-1-carboxylate (SHCHC).</text>
</comment>
<evidence type="ECO:0000256" key="2">
    <source>
        <dbReference type="ARBA" id="ARBA00023239"/>
    </source>
</evidence>
<dbReference type="NCBIfam" id="TIGR03695">
    <property type="entry name" value="menH_SHCHC"/>
    <property type="match status" value="1"/>
</dbReference>
<evidence type="ECO:0000313" key="6">
    <source>
        <dbReference type="Proteomes" id="UP001597040"/>
    </source>
</evidence>
<comment type="similarity">
    <text evidence="3">Belongs to the AB hydrolase superfamily. MenH family.</text>
</comment>
<dbReference type="PANTHER" id="PTHR42916:SF1">
    <property type="entry name" value="PROTEIN PHYLLO, CHLOROPLASTIC"/>
    <property type="match status" value="1"/>
</dbReference>
<dbReference type="EC" id="4.2.99.20" evidence="3"/>
<sequence length="272" mass="31329">MRNDQLYYTINDASYWYEIHGEGTPVLMLHGFTGSISTWSNFVSNWKSEWQFIIIDLPGHGKTVTSTPRSMETFCLEMKQFLEYLNETPVHLVGYSMGGRTALSLAMLHPELIKSLVLESASPGLAYKDERKCRREHDDNLARRIMDEGMESFIDFWENISLFSTQKNLPLEKKQSVRDERLAQSEEGLAQSLRYMGTGSQPSWWKNLSQFTKPVLLVTGELDEKFTEINKRMKKQLSLAEFVICENAGHAIHVEKPEIFGKLVTEFISMNK</sequence>
<dbReference type="SUPFAM" id="SSF53474">
    <property type="entry name" value="alpha/beta-Hydrolases"/>
    <property type="match status" value="1"/>
</dbReference>
<comment type="pathway">
    <text evidence="3">Quinol/quinone metabolism; menaquinone biosynthesis.</text>
</comment>
<gene>
    <name evidence="3 5" type="primary">menH</name>
    <name evidence="5" type="ORF">ACFQ3N_17565</name>
</gene>
<dbReference type="InterPro" id="IPR029058">
    <property type="entry name" value="AB_hydrolase_fold"/>
</dbReference>
<dbReference type="Pfam" id="PF00561">
    <property type="entry name" value="Abhydrolase_1"/>
    <property type="match status" value="1"/>
</dbReference>
<keyword evidence="2 3" id="KW-0456">Lyase</keyword>
<evidence type="ECO:0000313" key="5">
    <source>
        <dbReference type="EMBL" id="MFD1040184.1"/>
    </source>
</evidence>
<protein>
    <recommendedName>
        <fullName evidence="3">Putative 2-succinyl-6-hydroxy-2,4-cyclohexadiene-1-carboxylate synthase</fullName>
        <shortName evidence="3">SHCHC synthase</shortName>
        <ecNumber evidence="3">4.2.99.20</ecNumber>
    </recommendedName>
</protein>
<organism evidence="5 6">
    <name type="scientific">Virgibacillus byunsanensis</name>
    <dbReference type="NCBI Taxonomy" id="570945"/>
    <lineage>
        <taxon>Bacteria</taxon>
        <taxon>Bacillati</taxon>
        <taxon>Bacillota</taxon>
        <taxon>Bacilli</taxon>
        <taxon>Bacillales</taxon>
        <taxon>Bacillaceae</taxon>
        <taxon>Virgibacillus</taxon>
    </lineage>
</organism>
<dbReference type="Proteomes" id="UP001597040">
    <property type="component" value="Unassembled WGS sequence"/>
</dbReference>
<reference evidence="6" key="1">
    <citation type="journal article" date="2019" name="Int. J. Syst. Evol. Microbiol.">
        <title>The Global Catalogue of Microorganisms (GCM) 10K type strain sequencing project: providing services to taxonomists for standard genome sequencing and annotation.</title>
        <authorList>
            <consortium name="The Broad Institute Genomics Platform"/>
            <consortium name="The Broad Institute Genome Sequencing Center for Infectious Disease"/>
            <person name="Wu L."/>
            <person name="Ma J."/>
        </authorList>
    </citation>
    <scope>NUCLEOTIDE SEQUENCE [LARGE SCALE GENOMIC DNA]</scope>
    <source>
        <strain evidence="6">CCUG 56754</strain>
    </source>
</reference>
<comment type="pathway">
    <text evidence="3">Quinol/quinone metabolism; 1,4-dihydroxy-2-naphthoate biosynthesis; 1,4-dihydroxy-2-naphthoate from chorismate: step 3/7.</text>
</comment>
<dbReference type="InterPro" id="IPR000073">
    <property type="entry name" value="AB_hydrolase_1"/>
</dbReference>
<comment type="subunit">
    <text evidence="3">Monomer.</text>
</comment>
<evidence type="ECO:0000259" key="4">
    <source>
        <dbReference type="Pfam" id="PF00561"/>
    </source>
</evidence>
<evidence type="ECO:0000256" key="1">
    <source>
        <dbReference type="ARBA" id="ARBA00022428"/>
    </source>
</evidence>
<dbReference type="GO" id="GO:0070205">
    <property type="term" value="F:2-succinyl-6-hydroxy-2,4-cyclohexadiene-1-carboxylate synthase activity"/>
    <property type="evidence" value="ECO:0007669"/>
    <property type="project" value="UniProtKB-EC"/>
</dbReference>
<dbReference type="PANTHER" id="PTHR42916">
    <property type="entry name" value="2-SUCCINYL-5-ENOLPYRUVYL-6-HYDROXY-3-CYCLOHEXENE-1-CARBOXYLATE SYNTHASE"/>
    <property type="match status" value="1"/>
</dbReference>
<dbReference type="PRINTS" id="PR00111">
    <property type="entry name" value="ABHYDROLASE"/>
</dbReference>
<dbReference type="HAMAP" id="MF_01660">
    <property type="entry name" value="MenH"/>
    <property type="match status" value="1"/>
</dbReference>
<dbReference type="RefSeq" id="WP_390364026.1">
    <property type="nucleotide sequence ID" value="NZ_JBHTKJ010000063.1"/>
</dbReference>
<evidence type="ECO:0000256" key="3">
    <source>
        <dbReference type="HAMAP-Rule" id="MF_01660"/>
    </source>
</evidence>